<dbReference type="Proteomes" id="UP000663760">
    <property type="component" value="Chromosome 7"/>
</dbReference>
<keyword evidence="4" id="KW-1185">Reference proteome</keyword>
<dbReference type="InterPro" id="IPR004146">
    <property type="entry name" value="DC1"/>
</dbReference>
<name>A0A7I8KQP6_SPIIN</name>
<dbReference type="InterPro" id="IPR046349">
    <property type="entry name" value="C1-like_sf"/>
</dbReference>
<protein>
    <recommendedName>
        <fullName evidence="2">DC1 domain-containing protein</fullName>
    </recommendedName>
</protein>
<organism evidence="3 4">
    <name type="scientific">Spirodela intermedia</name>
    <name type="common">Intermediate duckweed</name>
    <dbReference type="NCBI Taxonomy" id="51605"/>
    <lineage>
        <taxon>Eukaryota</taxon>
        <taxon>Viridiplantae</taxon>
        <taxon>Streptophyta</taxon>
        <taxon>Embryophyta</taxon>
        <taxon>Tracheophyta</taxon>
        <taxon>Spermatophyta</taxon>
        <taxon>Magnoliopsida</taxon>
        <taxon>Liliopsida</taxon>
        <taxon>Araceae</taxon>
        <taxon>Lemnoideae</taxon>
        <taxon>Spirodela</taxon>
    </lineage>
</organism>
<evidence type="ECO:0000256" key="1">
    <source>
        <dbReference type="ARBA" id="ARBA00022737"/>
    </source>
</evidence>
<accession>A0A7I8KQP6</accession>
<dbReference type="OrthoDB" id="664025at2759"/>
<dbReference type="SUPFAM" id="SSF57889">
    <property type="entry name" value="Cysteine-rich domain"/>
    <property type="match status" value="1"/>
</dbReference>
<dbReference type="EMBL" id="LR746270">
    <property type="protein sequence ID" value="CAA7400130.1"/>
    <property type="molecule type" value="Genomic_DNA"/>
</dbReference>
<reference evidence="3" key="1">
    <citation type="submission" date="2020-02" db="EMBL/GenBank/DDBJ databases">
        <authorList>
            <person name="Scholz U."/>
            <person name="Mascher M."/>
            <person name="Fiebig A."/>
        </authorList>
    </citation>
    <scope>NUCLEOTIDE SEQUENCE</scope>
</reference>
<evidence type="ECO:0000313" key="3">
    <source>
        <dbReference type="EMBL" id="CAA7400130.1"/>
    </source>
</evidence>
<dbReference type="PANTHER" id="PTHR46477:SF3">
    <property type="entry name" value="CYSTEINE_HISTIDINE-RICH C1 DOMAIN FAMILY PROTEIN"/>
    <property type="match status" value="1"/>
</dbReference>
<proteinExistence type="predicted"/>
<gene>
    <name evidence="3" type="ORF">SI8410_07010800</name>
</gene>
<sequence length="215" mass="23934">MLYSTLSHHGHPIQLEYSSDPFICDGCKDVGFGLRFTCQRSRYDLHQVCARPRRTLRSAVYLEPVVFDFYGAPPAGERPTNSYRGTTMRLPVQMLAECQICGVEDDGQISAWSYVSSSADASLHVACAKKVLLRRWENERFRVPTAAIAGGGVLPPILNQPQRALPPAIEGQPTNLADYIASVLRGWASRRLLPAAASIEETPRTEISRRHPSRR</sequence>
<evidence type="ECO:0000313" key="4">
    <source>
        <dbReference type="Proteomes" id="UP000663760"/>
    </source>
</evidence>
<dbReference type="PANTHER" id="PTHR46477">
    <property type="entry name" value="CYSTEINE/HISTIDINE-RICH C1 DOMAIN FAMILY PROTEIN"/>
    <property type="match status" value="1"/>
</dbReference>
<feature type="domain" description="DC1" evidence="2">
    <location>
        <begin position="7"/>
        <end position="50"/>
    </location>
</feature>
<keyword evidence="1" id="KW-0677">Repeat</keyword>
<dbReference type="Pfam" id="PF03107">
    <property type="entry name" value="C1_2"/>
    <property type="match status" value="1"/>
</dbReference>
<evidence type="ECO:0000259" key="2">
    <source>
        <dbReference type="Pfam" id="PF03107"/>
    </source>
</evidence>
<dbReference type="AlphaFoldDB" id="A0A7I8KQP6"/>